<evidence type="ECO:0000313" key="4">
    <source>
        <dbReference type="EMBL" id="KKL81220.1"/>
    </source>
</evidence>
<keyword evidence="3" id="KW-0808">Transferase</keyword>
<comment type="caution">
    <text evidence="4">The sequence shown here is derived from an EMBL/GenBank/DDBJ whole genome shotgun (WGS) entry which is preliminary data.</text>
</comment>
<keyword evidence="2" id="KW-0489">Methyltransferase</keyword>
<dbReference type="InterPro" id="IPR010426">
    <property type="entry name" value="MTTB_MeTrfase"/>
</dbReference>
<evidence type="ECO:0000256" key="2">
    <source>
        <dbReference type="ARBA" id="ARBA00022603"/>
    </source>
</evidence>
<proteinExistence type="inferred from homology"/>
<evidence type="ECO:0008006" key="5">
    <source>
        <dbReference type="Google" id="ProtNLM"/>
    </source>
</evidence>
<sequence>SQTARPGAPIIYGGSPGVFDMRTMAASISAVEAQMIDCAYIEVGKYLGLPTQAYIGMSDSKTLDAQAAAEATFSIFTAALSGGNLVHDVGYLESGLTSCMEMVLFGDEIIAMCRRLTRGVELDENALALDVIDAVGPGGGFLDTDHTLDNFRTAHWLPRFMDRRHFEAWSADGSPDMYDRLNTQVKSILEAHAAEPLPEDRREEIARILAAHEAQGVTP</sequence>
<dbReference type="Gene3D" id="3.20.20.480">
    <property type="entry name" value="Trimethylamine methyltransferase-like"/>
    <property type="match status" value="1"/>
</dbReference>
<dbReference type="GO" id="GO:0015948">
    <property type="term" value="P:methanogenesis"/>
    <property type="evidence" value="ECO:0007669"/>
    <property type="project" value="InterPro"/>
</dbReference>
<accession>A0A0F9HHU7</accession>
<organism evidence="4">
    <name type="scientific">marine sediment metagenome</name>
    <dbReference type="NCBI Taxonomy" id="412755"/>
    <lineage>
        <taxon>unclassified sequences</taxon>
        <taxon>metagenomes</taxon>
        <taxon>ecological metagenomes</taxon>
    </lineage>
</organism>
<dbReference type="GO" id="GO:0032259">
    <property type="term" value="P:methylation"/>
    <property type="evidence" value="ECO:0007669"/>
    <property type="project" value="UniProtKB-KW"/>
</dbReference>
<gene>
    <name evidence="4" type="ORF">LCGC14_1996920</name>
</gene>
<name>A0A0F9HHU7_9ZZZZ</name>
<dbReference type="Pfam" id="PF06253">
    <property type="entry name" value="MTTB"/>
    <property type="match status" value="1"/>
</dbReference>
<evidence type="ECO:0000256" key="3">
    <source>
        <dbReference type="ARBA" id="ARBA00022679"/>
    </source>
</evidence>
<comment type="similarity">
    <text evidence="1">Belongs to the trimethylamine methyltransferase family.</text>
</comment>
<evidence type="ECO:0000256" key="1">
    <source>
        <dbReference type="ARBA" id="ARBA00007137"/>
    </source>
</evidence>
<dbReference type="InterPro" id="IPR038601">
    <property type="entry name" value="MttB-like_sf"/>
</dbReference>
<reference evidence="4" key="1">
    <citation type="journal article" date="2015" name="Nature">
        <title>Complex archaea that bridge the gap between prokaryotes and eukaryotes.</title>
        <authorList>
            <person name="Spang A."/>
            <person name="Saw J.H."/>
            <person name="Jorgensen S.L."/>
            <person name="Zaremba-Niedzwiedzka K."/>
            <person name="Martijn J."/>
            <person name="Lind A.E."/>
            <person name="van Eijk R."/>
            <person name="Schleper C."/>
            <person name="Guy L."/>
            <person name="Ettema T.J."/>
        </authorList>
    </citation>
    <scope>NUCLEOTIDE SEQUENCE</scope>
</reference>
<protein>
    <recommendedName>
        <fullName evidence="5">Trimethylamine methyltransferase</fullName>
    </recommendedName>
</protein>
<dbReference type="GO" id="GO:0008168">
    <property type="term" value="F:methyltransferase activity"/>
    <property type="evidence" value="ECO:0007669"/>
    <property type="project" value="UniProtKB-KW"/>
</dbReference>
<feature type="non-terminal residue" evidence="4">
    <location>
        <position position="1"/>
    </location>
</feature>
<dbReference type="EMBL" id="LAZR01022628">
    <property type="protein sequence ID" value="KKL81220.1"/>
    <property type="molecule type" value="Genomic_DNA"/>
</dbReference>
<dbReference type="AlphaFoldDB" id="A0A0F9HHU7"/>